<organism evidence="9 10">
    <name type="scientific">Thermocrinis albus (strain DSM 14484 / JCM 11386 / HI 11/12)</name>
    <dbReference type="NCBI Taxonomy" id="638303"/>
    <lineage>
        <taxon>Bacteria</taxon>
        <taxon>Pseudomonadati</taxon>
        <taxon>Aquificota</taxon>
        <taxon>Aquificia</taxon>
        <taxon>Aquificales</taxon>
        <taxon>Aquificaceae</taxon>
        <taxon>Thermocrinis</taxon>
    </lineage>
</organism>
<dbReference type="GO" id="GO:0019265">
    <property type="term" value="P:glycine biosynthetic process, by transamination of glyoxylate"/>
    <property type="evidence" value="ECO:0007669"/>
    <property type="project" value="TreeGrafter"/>
</dbReference>
<comment type="similarity">
    <text evidence="2 6">Belongs to the class-V pyridoxal-phosphate-dependent aminotransferase family.</text>
</comment>
<dbReference type="OrthoDB" id="389074at2"/>
<reference evidence="10" key="1">
    <citation type="journal article" date="2010" name="Stand. Genomic Sci.">
        <title>Complete genome sequence of Thermocrinis albus type strain (HI 11/12T).</title>
        <authorList>
            <person name="Wirth R."/>
            <person name="Sikorski J."/>
            <person name="Brambilla E."/>
            <person name="Misra M."/>
            <person name="Lapidus A."/>
            <person name="Copeland A."/>
            <person name="Nolan M."/>
            <person name="Lucas S."/>
            <person name="Chen F."/>
            <person name="Tice H."/>
            <person name="Cheng J.F."/>
            <person name="Han C."/>
            <person name="Detter J.C."/>
            <person name="Tapia R."/>
            <person name="Bruce D."/>
            <person name="Goodwin L."/>
            <person name="Pitluck S."/>
            <person name="Pati A."/>
            <person name="Anderson I."/>
            <person name="Ivanova N."/>
            <person name="Mavromatis K."/>
            <person name="Mikhailova N."/>
            <person name="Chen A."/>
            <person name="Palaniappan K."/>
            <person name="Bilek Y."/>
            <person name="Hader T."/>
            <person name="Land M."/>
            <person name="Hauser L."/>
            <person name="Chang Y.J."/>
            <person name="Jeffries C.D."/>
            <person name="Tindall B.J."/>
            <person name="Rohde M."/>
            <person name="Goker M."/>
            <person name="Bristow J."/>
            <person name="Eisen J.A."/>
            <person name="Markowitz V."/>
            <person name="Hugenholtz P."/>
            <person name="Kyrpides N.C."/>
            <person name="Klenk H.P."/>
        </authorList>
    </citation>
    <scope>NUCLEOTIDE SEQUENCE [LARGE SCALE GENOMIC DNA]</scope>
    <source>
        <strain evidence="10">DSM 14484 / JCM 11386 / HI 11/12</strain>
    </source>
</reference>
<feature type="binding site" evidence="4">
    <location>
        <position position="325"/>
    </location>
    <ligand>
        <name>substrate</name>
    </ligand>
</feature>
<evidence type="ECO:0000313" key="9">
    <source>
        <dbReference type="EMBL" id="ADC89512.1"/>
    </source>
</evidence>
<feature type="modified residue" description="N6-(pyridoxal phosphate)lysine" evidence="5">
    <location>
        <position position="190"/>
    </location>
</feature>
<dbReference type="Proteomes" id="UP000002043">
    <property type="component" value="Chromosome"/>
</dbReference>
<dbReference type="PANTHER" id="PTHR21152">
    <property type="entry name" value="AMINOTRANSFERASE CLASS V"/>
    <property type="match status" value="1"/>
</dbReference>
<dbReference type="InterPro" id="IPR015424">
    <property type="entry name" value="PyrdxlP-dep_Trfase"/>
</dbReference>
<dbReference type="FunFam" id="3.40.640.10:FF:000054">
    <property type="entry name" value="Serine--glyoxylate aminotransferase"/>
    <property type="match status" value="1"/>
</dbReference>
<evidence type="ECO:0000256" key="1">
    <source>
        <dbReference type="ARBA" id="ARBA00001933"/>
    </source>
</evidence>
<evidence type="ECO:0000259" key="8">
    <source>
        <dbReference type="Pfam" id="PF00266"/>
    </source>
</evidence>
<dbReference type="PROSITE" id="PS00595">
    <property type="entry name" value="AA_TRANSFER_CLASS_5"/>
    <property type="match status" value="1"/>
</dbReference>
<dbReference type="InterPro" id="IPR020578">
    <property type="entry name" value="Aminotrans_V_PyrdxlP_BS"/>
</dbReference>
<evidence type="ECO:0000256" key="2">
    <source>
        <dbReference type="ARBA" id="ARBA00009236"/>
    </source>
</evidence>
<dbReference type="STRING" id="638303.Thal_0880"/>
<dbReference type="InterPro" id="IPR015422">
    <property type="entry name" value="PyrdxlP-dep_Trfase_small"/>
</dbReference>
<gene>
    <name evidence="9" type="ordered locus">Thal_0880</name>
</gene>
<protein>
    <submittedName>
        <fullName evidence="9">Aminotransferase class V</fullName>
    </submittedName>
</protein>
<keyword evidence="10" id="KW-1185">Reference proteome</keyword>
<name>D3SL82_THEAH</name>
<evidence type="ECO:0000256" key="5">
    <source>
        <dbReference type="PIRSR" id="PIRSR000524-50"/>
    </source>
</evidence>
<dbReference type="Gene3D" id="3.90.1150.10">
    <property type="entry name" value="Aspartate Aminotransferase, domain 1"/>
    <property type="match status" value="1"/>
</dbReference>
<dbReference type="KEGG" id="tal:Thal_0880"/>
<evidence type="ECO:0000256" key="4">
    <source>
        <dbReference type="PIRSR" id="PIRSR000524-1"/>
    </source>
</evidence>
<dbReference type="AlphaFoldDB" id="D3SL82"/>
<keyword evidence="9" id="KW-0808">Transferase</keyword>
<dbReference type="InterPro" id="IPR015421">
    <property type="entry name" value="PyrdxlP-dep_Trfase_major"/>
</dbReference>
<dbReference type="SUPFAM" id="SSF53383">
    <property type="entry name" value="PLP-dependent transferases"/>
    <property type="match status" value="1"/>
</dbReference>
<dbReference type="Pfam" id="PF00266">
    <property type="entry name" value="Aminotran_5"/>
    <property type="match status" value="1"/>
</dbReference>
<evidence type="ECO:0000313" key="10">
    <source>
        <dbReference type="Proteomes" id="UP000002043"/>
    </source>
</evidence>
<dbReference type="InterPro" id="IPR024169">
    <property type="entry name" value="SP_NH2Trfase/AEP_transaminase"/>
</dbReference>
<proteinExistence type="inferred from homology"/>
<sequence length="373" mass="42370">MKERLFTPGPVELPDRVRTVLQQQIIHHRTEEFQQAFREVRDLFKRLLESPSDNFVFFASSGTGAMEASVLNFFSEGDKVLVVNGGKFGERWLLLAQHWGLSPIEYKVSWGEAADPEYVKDLLERHPDCRGVLIQISETSTGVYHPVKEIGQLCKERDVLLVADGITALGVYRINPDEWNIDVLVGGSQKALMLPPGLSMLWFSERAAERLRNRAFYFDIKRELSQQQKGQTAWTPAISLILALRESLSILLEEGMERVERRHAAVAEGTRRAAQVMGLELFAKRPAISVTALYHEKAEEIRKSLLRYGVRTAGGQDHWKGKLIRISHMGVDPKDGLMLVGLLEVVLYKMGYSVRLGEATKVYSETLMEYRVW</sequence>
<keyword evidence="3 5" id="KW-0663">Pyridoxal phosphate</keyword>
<dbReference type="InterPro" id="IPR000192">
    <property type="entry name" value="Aminotrans_V_dom"/>
</dbReference>
<dbReference type="HOGENOM" id="CLU_027686_1_1_0"/>
<keyword evidence="9" id="KW-0032">Aminotransferase</keyword>
<dbReference type="EMBL" id="CP001931">
    <property type="protein sequence ID" value="ADC89512.1"/>
    <property type="molecule type" value="Genomic_DNA"/>
</dbReference>
<dbReference type="GO" id="GO:0008453">
    <property type="term" value="F:alanine-glyoxylate transaminase activity"/>
    <property type="evidence" value="ECO:0007669"/>
    <property type="project" value="TreeGrafter"/>
</dbReference>
<dbReference type="PANTHER" id="PTHR21152:SF40">
    <property type="entry name" value="ALANINE--GLYOXYLATE AMINOTRANSFERASE"/>
    <property type="match status" value="1"/>
</dbReference>
<dbReference type="Gene3D" id="3.40.640.10">
    <property type="entry name" value="Type I PLP-dependent aspartate aminotransferase-like (Major domain)"/>
    <property type="match status" value="1"/>
</dbReference>
<dbReference type="GO" id="GO:0004760">
    <property type="term" value="F:L-serine-pyruvate transaminase activity"/>
    <property type="evidence" value="ECO:0007669"/>
    <property type="project" value="TreeGrafter"/>
</dbReference>
<evidence type="ECO:0000256" key="6">
    <source>
        <dbReference type="RuleBase" id="RU004075"/>
    </source>
</evidence>
<dbReference type="eggNOG" id="COG0075">
    <property type="taxonomic scope" value="Bacteria"/>
</dbReference>
<evidence type="ECO:0000256" key="7">
    <source>
        <dbReference type="RuleBase" id="RU004504"/>
    </source>
</evidence>
<dbReference type="RefSeq" id="WP_012991918.1">
    <property type="nucleotide sequence ID" value="NC_013894.1"/>
</dbReference>
<feature type="domain" description="Aminotransferase class V" evidence="8">
    <location>
        <begin position="26"/>
        <end position="283"/>
    </location>
</feature>
<accession>D3SL82</accession>
<comment type="cofactor">
    <cofactor evidence="1 5 7">
        <name>pyridoxal 5'-phosphate</name>
        <dbReference type="ChEBI" id="CHEBI:597326"/>
    </cofactor>
</comment>
<dbReference type="PIRSF" id="PIRSF000524">
    <property type="entry name" value="SPT"/>
    <property type="match status" value="1"/>
</dbReference>
<evidence type="ECO:0000256" key="3">
    <source>
        <dbReference type="ARBA" id="ARBA00022898"/>
    </source>
</evidence>